<evidence type="ECO:0000256" key="2">
    <source>
        <dbReference type="ARBA" id="ARBA00022525"/>
    </source>
</evidence>
<dbReference type="InterPro" id="IPR001343">
    <property type="entry name" value="Hemolysn_Ca-bd"/>
</dbReference>
<feature type="compositionally biased region" description="Basic and acidic residues" evidence="3">
    <location>
        <begin position="2446"/>
        <end position="2459"/>
    </location>
</feature>
<feature type="compositionally biased region" description="Basic and acidic residues" evidence="3">
    <location>
        <begin position="2510"/>
        <end position="2523"/>
    </location>
</feature>
<feature type="region of interest" description="Disordered" evidence="3">
    <location>
        <begin position="2687"/>
        <end position="2755"/>
    </location>
</feature>
<organism evidence="5 6">
    <name type="scientific">Actinokineospora xionganensis</name>
    <dbReference type="NCBI Taxonomy" id="2684470"/>
    <lineage>
        <taxon>Bacteria</taxon>
        <taxon>Bacillati</taxon>
        <taxon>Actinomycetota</taxon>
        <taxon>Actinomycetes</taxon>
        <taxon>Pseudonocardiales</taxon>
        <taxon>Pseudonocardiaceae</taxon>
        <taxon>Actinokineospora</taxon>
    </lineage>
</organism>
<feature type="compositionally biased region" description="Polar residues" evidence="3">
    <location>
        <begin position="2479"/>
        <end position="2493"/>
    </location>
</feature>
<keyword evidence="4" id="KW-0732">Signal</keyword>
<comment type="caution">
    <text evidence="5">The sequence shown here is derived from an EMBL/GenBank/DDBJ whole genome shotgun (WGS) entry which is preliminary data.</text>
</comment>
<dbReference type="InterPro" id="IPR011049">
    <property type="entry name" value="Serralysin-like_metalloprot_C"/>
</dbReference>
<sequence length="3524" mass="362359">MLVSTKTRRSTGRRATAVLTSVALALFGLFATPPVAVAQEAHVTKILSGISAFADFSKALKTVGKFGEALPVVGVSPGAALGLDDLIAETVHKPLKDKQTFADLAGTYPLAGGRPGTLTIQTSDVAGIKRVDATVQMTTVADKQPISVAGASPEITVTTSGAIDVTFTLNATLRFAYDAPRDWFYLVKDGASPKFTVGATGAFDPAEVPTAGFGILGVDLNKAASHVTVEANMTVSADDPDGDGRLALSPPTVGTGTAELASPGAAAGLFHIGLAAPAGKVDAALAFTAQPLAGTAVGGISGTVNVQWPDIATGSPTVSVTGPDLAQLTRFTTLSPRDLVEGLSHLASSIEAIQRAQWGDPTKPIGNVNLPFMRGTLADAVKASGVLARFVDANVFKPEEDKAKAGLPKFTSVQNMFKLLNVGPITVTGVAFHDTTKKLEFTLTMKQDAPNDPAQLNDQAALTSGQGTNVTYEANKLKHLNKGKDWAVDFFKGRIVSAGTSQGVVKSNTVDEITLEEAWIGGTPAPGATYKITSPDPMIGQVSFGDLFSSKGLRDANALTAKATVKPSYEAKATLVLDLRDPIKGDACKPLDPDAAAGGCPFADKNPDGTTTLVSSLPRTPDRFLLRTGGDLLKADAPVDTAIDVNGSVGYLKVHLSGELKLSKKDGSANMLTVGLKKVGDADGDLPLSQVFPKLVDDLTTPAKEPENLLTIAVGGKASATVALDVPGITDFFGGPVSVGVTMPDVTDPTNVQFTGLDALDKAKAFDFDPNNPRAMFGQIIKALQVLNSSLKVVDGDGAVKSALTTPLPVVGKSLSELLGSAETGGGPTVSYSNETFNGTTLGVITDTSREGSTAFTRDLEGRAVLVGTQPMIVALADTGNKRLLLSQPWATPPAKGTTYTFRSPLEDAVDKLTAAPPDYLQDLVGVLNKALPEGSGISFAYKVVGTTPSIVLNVDMKRKVATSQPVRFSFTDDLGTGRSLVGAEGAATANLALTGSTKIGFVLPLAAGAGPADAAALSVLPDSTVDLTADGGISGVVKSSVGPLSIALGNPAGPEKAVAKAHYNAHLGYGPGGTTPVPLSDFVKNVSLTLNGDNKPVTCAGDPAAGTDLALCAVMPVYVSSNNVNWTKLSDPGDSFIVRLPRTGNLADAFSLSPDLPGGVKRFEMPANIGDKILKALLDFSQFGDGMEKYLAMIEAALRLAAFDGKLPLVGDDMQQGADEFGKLRAKIQEAMKHIPGGGRVGSTNELADWVNNHLKPAVGDTLTVGFRCEATLQPATSPTASAQGTKGTTKYRYGVVATAQGQDAPPAVVEVLDGNATISATDFNRISWTKSQYATGYKIIRLADFNDPASWKVVAEPGKDATSHDDKVVTPVGATYVPATTNPKLADCPDGAALQDITGATFTFDVCAGKITEGDPCTKEALGLTRPLDIGIPGLSLREAADPDKRKGVSASLAYRLHVKVGVDKSSGFFVATQDAKLPELGVKLGFTLPEAMKAQLAFLEVDLKQHPGGATDLFAGTFFVDLHKKGGPSCVKGCAATTDDRISLADLADLDAVTDVSLAAKVGIDWDFKVSADSALPGISGWFHLDWEWKLGAKPGEGTPNIAFNDITLNAGDFLGSVLKPIAEKIALFTKPIQPVIDQLYAPIPVLSDLSRAVGGGDVNLVTIAKSYSTIAGGPDLEFVDRILQTIQLVNKLAQSGGDVVIGDFTVNGDAAKTTVNSPDNAASLISGSTPEPGDLASRIDQAGSGEDVLGADKAGGKAGFSFPVLSDPTKLFGLIMGQDVDLIKFDSGPLRLAFSYSQSFGPVYAPPPVLVNISGSASVEARFRAGFDTYGIRKAVEAVQAGRDIPVTILDSIYLETVDDAGKPLPVVTFRGELAAGAAVSVVLIEVGIKGGVALTISLSWADPNNDGKFRFFEFSKLALRNPMCLFNMDGRLSLFLKVYITLGFSPFSVSFDFTLADITLLDFSVKPNCTPPPPKLAAPSGTTLLLNVGQRTDQRGDPAWKDRTAEEKWTITQLVNKDGSFRGFAVSALGFREEHLDTNLTKVSGNAAGDTGKRIFVFQGDADKSEAGQDKAAEAKPFDKEVELTGGSGDDSVKTSIGKATINGGPGKDQITTGDVHSAFGGKGSVTVNGDGEDDTITVGGAGNTVNGGGGIDRIAVGLGENTVNGGDGDDVIGVGADSPLAANNPGKSQYVAQKNIIIGGHGSDRISGGSGPDVIYTGQKLGVPDDDTGVDDPGHPDKTVVDGNIVDATNTVNTGTGSDTVFGSQGFDFVTGGSLLSEVDDIRGGGNKDVLTGGFGKDKVYGGPGDDYVIAEPSDVGAETGNGVFGPERSVNHRTLPANVAPQSKLLVGGYGNDHVIGGDGGAEMFGDKHANPCAPPSNDPESKPPAEPEDSQDGRDLMIGGAGVETAAAGGKADRLDLRSNADLGCGQRDDDVIAGGNDNDKLYGGHGKDTVYGDSGSDSVYGNDGDDSLYGGTQNDFIEGNNGSDHTFGGGGSDVLVGGTRKAGEPDSGGDHLYGDAENDLLIGDNGSGDAVAGTGGPFDLDGANAAAGGPDFIFGGDADDRGFGGLAHDEMSGGANDDYLEGNNADDVIHGDGGEDRVVGGSAEVASTVDDHKVGRPDVGDKLFGDAGPDLIAGDNAVLSLVDGTQASPMTLGRQFAKAHKIELLDLGYAPAAGTSGGDVISGGGDQDVISGQGGEDAIAGDDADDYAEGGPARDTISGNGGQDDLVGGSSTQEAPGVGQPDVGDLIHGNAEQDLALGDNGSLVRFGPPSRLTQERGMTGRAIVLLDLGLTPHADSSGGDEVFGDDATDVLLGQGGPDRLQGNAHDDYVEGNQGVDWIEGDSGNDDLVGGSSAPLSGSGATTSGQPDAADALYGGPGDDIGIGDNGVVLRPAAGEVPTRATQRLATAGGNPITGRIVQRYDLDNGGLLNAPAGDRFGDDRVSGGSGVDVLWGQDGGDFLSGGGQADYLEGNGGNDMLRGDRMLSEPSGETTSVPLADPGWPGAASPLEELEGTDTTSGQDDMIGGSAAAGFRDGGDAFEGNGSDDVQLGDNGSLVRTLQGQPGSMSEKVYAERYATGQVPADATVSRTHDPELPGPSTRFCTTAQATCEPVGAFGDDTMFGNDGDDGMWGQDGDDTMTGAADDDDMYGELGNDTMFGNDGQDAMVGDRGGVVNEFLNADDVAAKGFTMTMNSVPQETFTGFRAGAYDRRVDLLHDVDGDAFIGGPSYPAMPHNGIAEGGDDRIRGGLGEDNIHAGFGDDMANGDSGGDQVFGGDGADVLWGGKGCDPVVNAATPDCQTNGAFNPDSRGTNDRFIDHVFGGIGGTSEASLQGAVGSDVIDFNPRGAYPGNCAAGPWPQTLGSGAIDPCRWFEMTEKVNDDPNNLATLADNQHHQGTDWQYGGWDRDVLQGNVAGNGPNPGDRLIDWSGAFNLYTHCNAAYGGYNDIRQFSPEMQLFLEKLAWATGAGQTASDSVTPGTSAFRELALVYPADLRQHGNGKAYPTTPGHFDSPVSCVD</sequence>
<proteinExistence type="predicted"/>
<evidence type="ECO:0000256" key="1">
    <source>
        <dbReference type="ARBA" id="ARBA00004613"/>
    </source>
</evidence>
<dbReference type="RefSeq" id="WP_187221207.1">
    <property type="nucleotide sequence ID" value="NZ_JABVED010000008.1"/>
</dbReference>
<dbReference type="PANTHER" id="PTHR38340:SF1">
    <property type="entry name" value="S-LAYER PROTEIN"/>
    <property type="match status" value="1"/>
</dbReference>
<feature type="chain" id="PRO_5046973702" evidence="4">
    <location>
        <begin position="39"/>
        <end position="3524"/>
    </location>
</feature>
<protein>
    <submittedName>
        <fullName evidence="5">Calcium-binding protein</fullName>
    </submittedName>
</protein>
<dbReference type="PRINTS" id="PR00313">
    <property type="entry name" value="CABNDNGRPT"/>
</dbReference>
<gene>
    <name evidence="5" type="ORF">GPZ80_16310</name>
</gene>
<keyword evidence="6" id="KW-1185">Reference proteome</keyword>
<dbReference type="Pfam" id="PF00353">
    <property type="entry name" value="HemolysinCabind"/>
    <property type="match status" value="15"/>
</dbReference>
<feature type="region of interest" description="Disordered" evidence="3">
    <location>
        <begin position="2365"/>
        <end position="2405"/>
    </location>
</feature>
<name>A0ABR7L841_9PSEU</name>
<feature type="compositionally biased region" description="Acidic residues" evidence="3">
    <location>
        <begin position="2708"/>
        <end position="2717"/>
    </location>
</feature>
<accession>A0ABR7L841</accession>
<dbReference type="InterPro" id="IPR050557">
    <property type="entry name" value="RTX_toxin/Mannuronan_C5-epim"/>
</dbReference>
<evidence type="ECO:0000313" key="5">
    <source>
        <dbReference type="EMBL" id="MBC6448737.1"/>
    </source>
</evidence>
<feature type="compositionally biased region" description="Low complexity" evidence="3">
    <location>
        <begin position="2858"/>
        <end position="2873"/>
    </location>
</feature>
<evidence type="ECO:0000256" key="3">
    <source>
        <dbReference type="SAM" id="MobiDB-lite"/>
    </source>
</evidence>
<feature type="region of interest" description="Disordered" evidence="3">
    <location>
        <begin position="2847"/>
        <end position="2883"/>
    </location>
</feature>
<dbReference type="EMBL" id="JABVED010000008">
    <property type="protein sequence ID" value="MBC6448737.1"/>
    <property type="molecule type" value="Genomic_DNA"/>
</dbReference>
<dbReference type="Proteomes" id="UP000734823">
    <property type="component" value="Unassembled WGS sequence"/>
</dbReference>
<keyword evidence="2" id="KW-0964">Secreted</keyword>
<dbReference type="PROSITE" id="PS00330">
    <property type="entry name" value="HEMOLYSIN_CALCIUM"/>
    <property type="match status" value="1"/>
</dbReference>
<feature type="compositionally biased region" description="Basic and acidic residues" evidence="3">
    <location>
        <begin position="2387"/>
        <end position="2403"/>
    </location>
</feature>
<evidence type="ECO:0000313" key="6">
    <source>
        <dbReference type="Proteomes" id="UP000734823"/>
    </source>
</evidence>
<reference evidence="5 6" key="1">
    <citation type="submission" date="2020-06" db="EMBL/GenBank/DDBJ databases">
        <title>Actinokineospora xiongansis sp. nov., isolated from soil of Baiyangdian.</title>
        <authorList>
            <person name="Zhang X."/>
        </authorList>
    </citation>
    <scope>NUCLEOTIDE SEQUENCE [LARGE SCALE GENOMIC DNA]</scope>
    <source>
        <strain evidence="5 6">HBU206404</strain>
    </source>
</reference>
<feature type="region of interest" description="Disordered" evidence="3">
    <location>
        <begin position="2989"/>
        <end position="3034"/>
    </location>
</feature>
<dbReference type="InterPro" id="IPR018511">
    <property type="entry name" value="Hemolysin-typ_Ca-bd_CS"/>
</dbReference>
<feature type="region of interest" description="Disordered" evidence="3">
    <location>
        <begin position="2432"/>
        <end position="2529"/>
    </location>
</feature>
<dbReference type="SUPFAM" id="SSF51120">
    <property type="entry name" value="beta-Roll"/>
    <property type="match status" value="9"/>
</dbReference>
<evidence type="ECO:0000256" key="4">
    <source>
        <dbReference type="SAM" id="SignalP"/>
    </source>
</evidence>
<comment type="subcellular location">
    <subcellularLocation>
        <location evidence="1">Secreted</location>
    </subcellularLocation>
</comment>
<dbReference type="Gene3D" id="2.150.10.10">
    <property type="entry name" value="Serralysin-like metalloprotease, C-terminal"/>
    <property type="match status" value="4"/>
</dbReference>
<dbReference type="PANTHER" id="PTHR38340">
    <property type="entry name" value="S-LAYER PROTEIN"/>
    <property type="match status" value="1"/>
</dbReference>
<feature type="signal peptide" evidence="4">
    <location>
        <begin position="1"/>
        <end position="38"/>
    </location>
</feature>